<evidence type="ECO:0000313" key="1">
    <source>
        <dbReference type="EMBL" id="MEX3185373.1"/>
    </source>
</evidence>
<reference evidence="1 3" key="2">
    <citation type="submission" date="2024-07" db="EMBL/GenBank/DDBJ databases">
        <title>Making a pathogen? Evaluating the impact of protist predation on the evolution of virulence in Serratia marcescens.</title>
        <authorList>
            <person name="Hopkins H."/>
            <person name="Lopezguerra C."/>
            <person name="Lau M.-J."/>
        </authorList>
    </citation>
    <scope>NUCLEOTIDE SEQUENCE [LARGE SCALE GENOMIC DNA]</scope>
    <source>
        <strain evidence="1 3">KZ19</strain>
    </source>
</reference>
<gene>
    <name evidence="1" type="ORF">C3R40_001920</name>
    <name evidence="2" type="ORF">C3R40_09375</name>
</gene>
<evidence type="ECO:0000313" key="3">
    <source>
        <dbReference type="Proteomes" id="UP000237365"/>
    </source>
</evidence>
<dbReference type="EMBL" id="PQGI02000001">
    <property type="protein sequence ID" value="MEX3185373.1"/>
    <property type="molecule type" value="Genomic_DNA"/>
</dbReference>
<name>A0AAP8TWR6_SERMA</name>
<evidence type="ECO:0000313" key="2">
    <source>
        <dbReference type="EMBL" id="POP17007.1"/>
    </source>
</evidence>
<accession>A0AAP8TWR6</accession>
<protein>
    <submittedName>
        <fullName evidence="2">Uncharacterized protein</fullName>
    </submittedName>
</protein>
<dbReference type="Proteomes" id="UP000237365">
    <property type="component" value="Unassembled WGS sequence"/>
</dbReference>
<reference evidence="1 3" key="3">
    <citation type="submission" date="2024-07" db="EMBL/GenBank/DDBJ databases">
        <authorList>
            <person name="Raymann K."/>
        </authorList>
    </citation>
    <scope>NUCLEOTIDE SEQUENCE [LARGE SCALE GENOMIC DNA]</scope>
    <source>
        <strain evidence="1 3">KZ19</strain>
    </source>
</reference>
<comment type="caution">
    <text evidence="2">The sequence shown here is derived from an EMBL/GenBank/DDBJ whole genome shotgun (WGS) entry which is preliminary data.</text>
</comment>
<reference evidence="2" key="1">
    <citation type="submission" date="2018-01" db="EMBL/GenBank/DDBJ databases">
        <title>The opportunistic pathogen Serratia marcescens is an overlooked threat to honeybees.</title>
        <authorList>
            <person name="Raymann K."/>
            <person name="Shaffer Z."/>
            <person name="Coon K."/>
            <person name="Salisbury S."/>
            <person name="Moran N.A."/>
        </authorList>
    </citation>
    <scope>NUCLEOTIDE SEQUENCE [LARGE SCALE GENOMIC DNA]</scope>
    <source>
        <strain evidence="2">KZ19</strain>
    </source>
</reference>
<dbReference type="EMBL" id="PQGI01000007">
    <property type="protein sequence ID" value="POP17007.1"/>
    <property type="molecule type" value="Genomic_DNA"/>
</dbReference>
<dbReference type="RefSeq" id="WP_103681927.1">
    <property type="nucleotide sequence ID" value="NZ_JBQPLU010000013.1"/>
</dbReference>
<proteinExistence type="predicted"/>
<sequence length="254" mass="29761">MEETNREFRVELFEWTDPLVRACRDFVAFKDAIDMNNRAVGVYSLTFRKIRKFFGCYDDLKRGATAIMPFHFLQLAFPFTDSSKCIEEYQIKQIRPQLVLSGKYNTYNMSLCQEPCDVFPDIIMNGLGDACFEKSDGILKTETKYFKIGRLPLYVALEGKNRVSLYKEFRQCMFANVKTIYFPESYAMTLVKVKPFNVWMVEYCGCQKILPFSRVTLPVLRAYGVKKEKTQWGLSSLLKLRKQKKAAVNYQMRR</sequence>
<dbReference type="AlphaFoldDB" id="A0AAP8TWR6"/>
<organism evidence="2">
    <name type="scientific">Serratia marcescens</name>
    <dbReference type="NCBI Taxonomy" id="615"/>
    <lineage>
        <taxon>Bacteria</taxon>
        <taxon>Pseudomonadati</taxon>
        <taxon>Pseudomonadota</taxon>
        <taxon>Gammaproteobacteria</taxon>
        <taxon>Enterobacterales</taxon>
        <taxon>Yersiniaceae</taxon>
        <taxon>Serratia</taxon>
    </lineage>
</organism>